<dbReference type="GO" id="GO:0003677">
    <property type="term" value="F:DNA binding"/>
    <property type="evidence" value="ECO:0007669"/>
    <property type="project" value="UniProtKB-KW"/>
</dbReference>
<keyword evidence="6" id="KW-1185">Reference proteome</keyword>
<keyword evidence="3" id="KW-0233">DNA recombination</keyword>
<dbReference type="Pfam" id="PF00589">
    <property type="entry name" value="Phage_integrase"/>
    <property type="match status" value="1"/>
</dbReference>
<dbReference type="OrthoDB" id="9785687at2"/>
<evidence type="ECO:0000256" key="2">
    <source>
        <dbReference type="ARBA" id="ARBA00023125"/>
    </source>
</evidence>
<dbReference type="SUPFAM" id="SSF56349">
    <property type="entry name" value="DNA breaking-rejoining enzymes"/>
    <property type="match status" value="1"/>
</dbReference>
<protein>
    <submittedName>
        <fullName evidence="5">Phage integrase family protein</fullName>
    </submittedName>
</protein>
<dbReference type="PROSITE" id="PS51898">
    <property type="entry name" value="TYR_RECOMBINASE"/>
    <property type="match status" value="1"/>
</dbReference>
<dbReference type="PANTHER" id="PTHR30349:SF41">
    <property type="entry name" value="INTEGRASE_RECOMBINASE PROTEIN MJ0367-RELATED"/>
    <property type="match status" value="1"/>
</dbReference>
<dbReference type="CDD" id="cd01189">
    <property type="entry name" value="INT_ICEBs1_C_like"/>
    <property type="match status" value="1"/>
</dbReference>
<dbReference type="GO" id="GO:0015074">
    <property type="term" value="P:DNA integration"/>
    <property type="evidence" value="ECO:0007669"/>
    <property type="project" value="InterPro"/>
</dbReference>
<keyword evidence="2" id="KW-0238">DNA-binding</keyword>
<dbReference type="AlphaFoldDB" id="A0A1T4X3T8"/>
<dbReference type="InterPro" id="IPR050090">
    <property type="entry name" value="Tyrosine_recombinase_XerCD"/>
</dbReference>
<dbReference type="InterPro" id="IPR011010">
    <property type="entry name" value="DNA_brk_join_enz"/>
</dbReference>
<accession>A0A1T4X3T8</accession>
<dbReference type="EMBL" id="FUYF01000006">
    <property type="protein sequence ID" value="SKA84284.1"/>
    <property type="molecule type" value="Genomic_DNA"/>
</dbReference>
<organism evidence="5 6">
    <name type="scientific">Gemmiger formicilis</name>
    <dbReference type="NCBI Taxonomy" id="745368"/>
    <lineage>
        <taxon>Bacteria</taxon>
        <taxon>Bacillati</taxon>
        <taxon>Bacillota</taxon>
        <taxon>Clostridia</taxon>
        <taxon>Eubacteriales</taxon>
        <taxon>Gemmiger</taxon>
    </lineage>
</organism>
<proteinExistence type="inferred from homology"/>
<evidence type="ECO:0000313" key="6">
    <source>
        <dbReference type="Proteomes" id="UP000190286"/>
    </source>
</evidence>
<feature type="domain" description="Tyr recombinase" evidence="4">
    <location>
        <begin position="1"/>
        <end position="86"/>
    </location>
</feature>
<evidence type="ECO:0000256" key="1">
    <source>
        <dbReference type="ARBA" id="ARBA00008857"/>
    </source>
</evidence>
<dbReference type="STRING" id="745368.SAMN02745178_01395"/>
<dbReference type="RefSeq" id="WP_078784333.1">
    <property type="nucleotide sequence ID" value="NZ_DBFEFA010000013.1"/>
</dbReference>
<dbReference type="GO" id="GO:0006310">
    <property type="term" value="P:DNA recombination"/>
    <property type="evidence" value="ECO:0007669"/>
    <property type="project" value="UniProtKB-KW"/>
</dbReference>
<dbReference type="InterPro" id="IPR013762">
    <property type="entry name" value="Integrase-like_cat_sf"/>
</dbReference>
<name>A0A1T4X3T8_9FIRM</name>
<evidence type="ECO:0000256" key="3">
    <source>
        <dbReference type="ARBA" id="ARBA00023172"/>
    </source>
</evidence>
<reference evidence="5 6" key="1">
    <citation type="submission" date="2017-02" db="EMBL/GenBank/DDBJ databases">
        <authorList>
            <person name="Peterson S.W."/>
        </authorList>
    </citation>
    <scope>NUCLEOTIDE SEQUENCE [LARGE SCALE GENOMIC DNA]</scope>
    <source>
        <strain evidence="5 6">ATCC 27749</strain>
    </source>
</reference>
<evidence type="ECO:0000313" key="5">
    <source>
        <dbReference type="EMBL" id="SKA84284.1"/>
    </source>
</evidence>
<sequence length="103" mass="11691">MRYVFVDAMGNLIQPDSVTTGFPQLLKENGLRRIRFHDLRHSCASLLLKEGVPMKQIQEWLGHSDISTTANIYAHLDSQSKNLSARTMANTLTLPEAQPIKKW</sequence>
<evidence type="ECO:0000259" key="4">
    <source>
        <dbReference type="PROSITE" id="PS51898"/>
    </source>
</evidence>
<dbReference type="Gene3D" id="1.10.443.10">
    <property type="entry name" value="Intergrase catalytic core"/>
    <property type="match status" value="1"/>
</dbReference>
<gene>
    <name evidence="5" type="ORF">SAMN02745178_01395</name>
</gene>
<dbReference type="Proteomes" id="UP000190286">
    <property type="component" value="Unassembled WGS sequence"/>
</dbReference>
<comment type="similarity">
    <text evidence="1">Belongs to the 'phage' integrase family.</text>
</comment>
<dbReference type="PANTHER" id="PTHR30349">
    <property type="entry name" value="PHAGE INTEGRASE-RELATED"/>
    <property type="match status" value="1"/>
</dbReference>
<dbReference type="InterPro" id="IPR002104">
    <property type="entry name" value="Integrase_catalytic"/>
</dbReference>